<dbReference type="Proteomes" id="UP000184164">
    <property type="component" value="Unassembled WGS sequence"/>
</dbReference>
<dbReference type="SUPFAM" id="SSF64182">
    <property type="entry name" value="DHH phosphoesterases"/>
    <property type="match status" value="1"/>
</dbReference>
<protein>
    <submittedName>
        <fullName evidence="3">Phosphoesterase RecJ domain-containing protein</fullName>
    </submittedName>
</protein>
<dbReference type="InterPro" id="IPR003156">
    <property type="entry name" value="DHHA1_dom"/>
</dbReference>
<dbReference type="GO" id="GO:0003676">
    <property type="term" value="F:nucleic acid binding"/>
    <property type="evidence" value="ECO:0007669"/>
    <property type="project" value="InterPro"/>
</dbReference>
<dbReference type="InterPro" id="IPR051319">
    <property type="entry name" value="Oligoribo/pAp-PDE_c-di-AMP_PDE"/>
</dbReference>
<dbReference type="Gene3D" id="3.10.310.30">
    <property type="match status" value="1"/>
</dbReference>
<evidence type="ECO:0000313" key="3">
    <source>
        <dbReference type="EMBL" id="SHE38579.1"/>
    </source>
</evidence>
<evidence type="ECO:0000259" key="1">
    <source>
        <dbReference type="Pfam" id="PF01368"/>
    </source>
</evidence>
<keyword evidence="4" id="KW-1185">Reference proteome</keyword>
<evidence type="ECO:0000313" key="4">
    <source>
        <dbReference type="Proteomes" id="UP000184164"/>
    </source>
</evidence>
<organism evidence="3 4">
    <name type="scientific">Mariniphaga anaerophila</name>
    <dbReference type="NCBI Taxonomy" id="1484053"/>
    <lineage>
        <taxon>Bacteria</taxon>
        <taxon>Pseudomonadati</taxon>
        <taxon>Bacteroidota</taxon>
        <taxon>Bacteroidia</taxon>
        <taxon>Marinilabiliales</taxon>
        <taxon>Prolixibacteraceae</taxon>
        <taxon>Mariniphaga</taxon>
    </lineage>
</organism>
<feature type="domain" description="DDH" evidence="1">
    <location>
        <begin position="44"/>
        <end position="195"/>
    </location>
</feature>
<proteinExistence type="predicted"/>
<feature type="domain" description="DHHA1" evidence="2">
    <location>
        <begin position="273"/>
        <end position="355"/>
    </location>
</feature>
<dbReference type="STRING" id="1484053.SAMN05444274_101236"/>
<dbReference type="AlphaFoldDB" id="A0A1M4T279"/>
<dbReference type="EMBL" id="FQUM01000001">
    <property type="protein sequence ID" value="SHE38579.1"/>
    <property type="molecule type" value="Genomic_DNA"/>
</dbReference>
<name>A0A1M4T279_9BACT</name>
<dbReference type="PANTHER" id="PTHR47618:SF1">
    <property type="entry name" value="BIFUNCTIONAL OLIGORIBONUCLEASE AND PAP PHOSPHATASE NRNA"/>
    <property type="match status" value="1"/>
</dbReference>
<dbReference type="Pfam" id="PF01368">
    <property type="entry name" value="DHH"/>
    <property type="match status" value="1"/>
</dbReference>
<reference evidence="4" key="1">
    <citation type="submission" date="2016-11" db="EMBL/GenBank/DDBJ databases">
        <authorList>
            <person name="Varghese N."/>
            <person name="Submissions S."/>
        </authorList>
    </citation>
    <scope>NUCLEOTIDE SEQUENCE [LARGE SCALE GENOMIC DNA]</scope>
    <source>
        <strain evidence="4">DSM 26910</strain>
    </source>
</reference>
<sequence length="366" mass="41350">MRKDAFAHEADFLSLSIQIFVVLKNTVNEIFTSLEALVSHPKQKIVVVTHENPDGDAIGSAIGLGEVLKNVGHDVKIIVPNDYPAFLQWFSSELEILIYERKKNRCKTILQDAQVLFCLDFNEPKRTARMERAILEFSNQKVLIDHHPYPSDFCNLMISEPGYSSTAELVFDVVSRINLSGYVNHDAAEGLFTGIMTDTGCFSHNISRPNTFQVVAKLMEAGIDSEKIHAAVYHNFSAQRMQLLGHCLAEKMQVFPEYRAAVIWLSQKELQEYKFQPGDTEGFVNYPLSINNIVFSALFIEKKDYVKASFRSKGSFPVNEFSREHFSGGGHRNAAGGETKISLDESVEKFKQLLSDYKHQLLETTI</sequence>
<dbReference type="OrthoDB" id="9803668at2"/>
<dbReference type="PANTHER" id="PTHR47618">
    <property type="entry name" value="BIFUNCTIONAL OLIGORIBONUCLEASE AND PAP PHOSPHATASE NRNA"/>
    <property type="match status" value="1"/>
</dbReference>
<accession>A0A1M4T279</accession>
<dbReference type="InterPro" id="IPR001667">
    <property type="entry name" value="DDH_dom"/>
</dbReference>
<dbReference type="Pfam" id="PF02272">
    <property type="entry name" value="DHHA1"/>
    <property type="match status" value="1"/>
</dbReference>
<evidence type="ECO:0000259" key="2">
    <source>
        <dbReference type="Pfam" id="PF02272"/>
    </source>
</evidence>
<dbReference type="Gene3D" id="3.90.1640.10">
    <property type="entry name" value="inorganic pyrophosphatase (n-terminal core)"/>
    <property type="match status" value="1"/>
</dbReference>
<gene>
    <name evidence="3" type="ORF">SAMN05444274_101236</name>
</gene>
<dbReference type="InterPro" id="IPR038763">
    <property type="entry name" value="DHH_sf"/>
</dbReference>